<keyword evidence="2" id="KW-0436">Ligase</keyword>
<dbReference type="AlphaFoldDB" id="A0A1E1ING7"/>
<dbReference type="CDD" id="cd17639">
    <property type="entry name" value="LC_FACS_euk1"/>
    <property type="match status" value="1"/>
</dbReference>
<dbReference type="Gene3D" id="3.40.50.12780">
    <property type="entry name" value="N-terminal domain of ligase-like"/>
    <property type="match status" value="1"/>
</dbReference>
<dbReference type="GO" id="GO:0016020">
    <property type="term" value="C:membrane"/>
    <property type="evidence" value="ECO:0007669"/>
    <property type="project" value="TreeGrafter"/>
</dbReference>
<name>A0A1E1ING7_LEIGU</name>
<dbReference type="InterPro" id="IPR020845">
    <property type="entry name" value="AMP-binding_CS"/>
</dbReference>
<feature type="domain" description="AMP-dependent synthetase/ligase" evidence="1">
    <location>
        <begin position="116"/>
        <end position="525"/>
    </location>
</feature>
<sequence>MGAVLSYYFKKRNKVSEVDFPCYREYDAYGQQSVPVEGSSASDRSMIYRMAKTSNADFERLRDEWYKGGTCLSVVEAICKMRGQATCLAYRKLKEIEKSETTTADGRTKVLETYVFEPGLRTISYERLWKCVINFGRGLQEIGLKKGEIVSIYEETRWQWLVTLYSCWSQNLVVSTVYANLGEDALQYALAETQCRAIVCNGSKVKDVLQMFELIEAPKHTKIIYLDELPSPVTSEEYDVHAWIDLVLLGEKSEARHHIPNGAENKDDLALIMYTSGTTGNPKGVMHTHGSLYSGCMTINHRITDLLGEMTVQEWYCSYLPLAHIMEFAVTSVLMMRGVIIGYGSPRTLTDTFAKPYGDMTAYRPYIFVAVPRVFDTMKKAVEAKLPPPGSIKRKVFDKAYKDRLKALKSGRDTPFYNKKVFFAARQVMGGRVHAMLSGGGPLSASTQEFVNVVFGMVIQGWGMTETVCCGGIQRTGNLEYNSVGQVLNTEELRLLDTEEFKHTDQPEPRGEVLLRGPFLFKGYYKQPELTKEALDEEGWYHTGDVAAIAPNGTVRIVGRVKALVKNANGEYLALEALESIYGTNEVTLPNGVCVLVNSHRSYITIIALTNEALVNAFMKKHKITTGTFPSILKDKEFLNKVLFSLQKTGRDAHRSSFEIVQGVVLLDDEWTPENGVLTAAMKLKRRVIEERYADAIKELFEKE</sequence>
<accession>A0A1E1ING7</accession>
<reference evidence="2" key="1">
    <citation type="submission" date="2012-08" db="EMBL/GenBank/DDBJ databases">
        <title>Comparative genomics of metastatic and non-metastatic Leishmania guyanensis provides insights into polygenic factors involved in Leishmania RNA virus infection.</title>
        <authorList>
            <person name="Smith D."/>
            <person name="Hertz-Fowler C."/>
            <person name="Martin R."/>
            <person name="Dickens N."/>
            <person name="Fasel N."/>
            <person name="Falquet L."/>
            <person name="Beverley S."/>
            <person name="Zangger H."/>
            <person name="Calderon-Copete S."/>
            <person name="Mottram J."/>
            <person name="Xenarios I."/>
        </authorList>
    </citation>
    <scope>NUCLEOTIDE SEQUENCE</scope>
    <source>
        <strain evidence="2">MHOM/BR/75/M4147/SSU:IR2SAT-LUC</strain>
    </source>
</reference>
<dbReference type="InterPro" id="IPR042099">
    <property type="entry name" value="ANL_N_sf"/>
</dbReference>
<proteinExistence type="predicted"/>
<evidence type="ECO:0000313" key="2">
    <source>
        <dbReference type="EMBL" id="CCM12621.1"/>
    </source>
</evidence>
<dbReference type="GO" id="GO:0005783">
    <property type="term" value="C:endoplasmic reticulum"/>
    <property type="evidence" value="ECO:0007669"/>
    <property type="project" value="TreeGrafter"/>
</dbReference>
<gene>
    <name evidence="2" type="primary">LgM4147LRVhigh.03.00080.00200</name>
    <name evidence="2" type="ORF">BN36_0301440</name>
</gene>
<dbReference type="EMBL" id="CALQ01000062">
    <property type="protein sequence ID" value="CCM12621.1"/>
    <property type="molecule type" value="Genomic_DNA"/>
</dbReference>
<dbReference type="Pfam" id="PF00501">
    <property type="entry name" value="AMP-binding"/>
    <property type="match status" value="1"/>
</dbReference>
<dbReference type="PRINTS" id="PR00154">
    <property type="entry name" value="AMPBINDING"/>
</dbReference>
<dbReference type="GO" id="GO:0004467">
    <property type="term" value="F:long-chain fatty acid-CoA ligase activity"/>
    <property type="evidence" value="ECO:0007669"/>
    <property type="project" value="TreeGrafter"/>
</dbReference>
<dbReference type="SUPFAM" id="SSF56801">
    <property type="entry name" value="Acetyl-CoA synthetase-like"/>
    <property type="match status" value="1"/>
</dbReference>
<dbReference type="PANTHER" id="PTHR43272">
    <property type="entry name" value="LONG-CHAIN-FATTY-ACID--COA LIGASE"/>
    <property type="match status" value="1"/>
</dbReference>
<evidence type="ECO:0000259" key="1">
    <source>
        <dbReference type="Pfam" id="PF00501"/>
    </source>
</evidence>
<protein>
    <submittedName>
        <fullName evidence="2">Long-chain-fatty-acid-CoA ligase, putative</fullName>
    </submittedName>
</protein>
<dbReference type="InterPro" id="IPR020459">
    <property type="entry name" value="AMP-binding"/>
</dbReference>
<organism evidence="2">
    <name type="scientific">Leishmania guyanensis</name>
    <dbReference type="NCBI Taxonomy" id="5670"/>
    <lineage>
        <taxon>Eukaryota</taxon>
        <taxon>Discoba</taxon>
        <taxon>Euglenozoa</taxon>
        <taxon>Kinetoplastea</taxon>
        <taxon>Metakinetoplastina</taxon>
        <taxon>Trypanosomatida</taxon>
        <taxon>Trypanosomatidae</taxon>
        <taxon>Leishmaniinae</taxon>
        <taxon>Leishmania</taxon>
        <taxon>Leishmania guyanensis species complex</taxon>
    </lineage>
</organism>
<dbReference type="PANTHER" id="PTHR43272:SF105">
    <property type="entry name" value="ACYL COA SYNTHETASE, PUTATIVE-RELATED"/>
    <property type="match status" value="1"/>
</dbReference>
<dbReference type="InterPro" id="IPR000873">
    <property type="entry name" value="AMP-dep_synth/lig_dom"/>
</dbReference>
<dbReference type="PROSITE" id="PS00455">
    <property type="entry name" value="AMP_BINDING"/>
    <property type="match status" value="1"/>
</dbReference>